<sequence length="218" mass="24423">MRNEPVTGFSVVLGPDYAGKSTLISALAARGVRCVSYDPGFVRPECSLVDDLRDGFVTRAMPGVDTAYSRDFVLTLLQTSVVYLRDQALDTGRGGPVVVDSYYYKILAKCRLTGLVNDRMFAWWRSFPEPSRVIYLDVDPATAWRRSDNGARLNAFEHYGAVPTWEGFRRFQIDLRRLMVEEIGTVPIHPVDGPDSIERTVAALRHTPRSGHAGRVDR</sequence>
<dbReference type="InterPro" id="IPR027417">
    <property type="entry name" value="P-loop_NTPase"/>
</dbReference>
<protein>
    <recommendedName>
        <fullName evidence="3">Thymidylate kinase</fullName>
    </recommendedName>
</protein>
<name>A0A8J3ZUL8_9ACTN</name>
<dbReference type="SUPFAM" id="SSF52540">
    <property type="entry name" value="P-loop containing nucleoside triphosphate hydrolases"/>
    <property type="match status" value="1"/>
</dbReference>
<organism evidence="1 2">
    <name type="scientific">Virgisporangium ochraceum</name>
    <dbReference type="NCBI Taxonomy" id="65505"/>
    <lineage>
        <taxon>Bacteria</taxon>
        <taxon>Bacillati</taxon>
        <taxon>Actinomycetota</taxon>
        <taxon>Actinomycetes</taxon>
        <taxon>Micromonosporales</taxon>
        <taxon>Micromonosporaceae</taxon>
        <taxon>Virgisporangium</taxon>
    </lineage>
</organism>
<accession>A0A8J3ZUL8</accession>
<dbReference type="EMBL" id="BOPH01000082">
    <property type="protein sequence ID" value="GIJ70744.1"/>
    <property type="molecule type" value="Genomic_DNA"/>
</dbReference>
<dbReference type="RefSeq" id="WP_203930639.1">
    <property type="nucleotide sequence ID" value="NZ_BOPH01000082.1"/>
</dbReference>
<dbReference type="Gene3D" id="3.40.50.300">
    <property type="entry name" value="P-loop containing nucleotide triphosphate hydrolases"/>
    <property type="match status" value="1"/>
</dbReference>
<comment type="caution">
    <text evidence="1">The sequence shown here is derived from an EMBL/GenBank/DDBJ whole genome shotgun (WGS) entry which is preliminary data.</text>
</comment>
<gene>
    <name evidence="1" type="ORF">Voc01_056610</name>
</gene>
<proteinExistence type="predicted"/>
<reference evidence="1" key="1">
    <citation type="submission" date="2021-01" db="EMBL/GenBank/DDBJ databases">
        <title>Whole genome shotgun sequence of Virgisporangium ochraceum NBRC 16418.</title>
        <authorList>
            <person name="Komaki H."/>
            <person name="Tamura T."/>
        </authorList>
    </citation>
    <scope>NUCLEOTIDE SEQUENCE</scope>
    <source>
        <strain evidence="1">NBRC 16418</strain>
    </source>
</reference>
<evidence type="ECO:0000313" key="2">
    <source>
        <dbReference type="Proteomes" id="UP000635606"/>
    </source>
</evidence>
<evidence type="ECO:0000313" key="1">
    <source>
        <dbReference type="EMBL" id="GIJ70744.1"/>
    </source>
</evidence>
<dbReference type="AlphaFoldDB" id="A0A8J3ZUL8"/>
<keyword evidence="2" id="KW-1185">Reference proteome</keyword>
<dbReference type="Proteomes" id="UP000635606">
    <property type="component" value="Unassembled WGS sequence"/>
</dbReference>
<evidence type="ECO:0008006" key="3">
    <source>
        <dbReference type="Google" id="ProtNLM"/>
    </source>
</evidence>